<evidence type="ECO:0000313" key="2">
    <source>
        <dbReference type="EMBL" id="PNG94278.1"/>
    </source>
</evidence>
<dbReference type="Gene3D" id="3.40.50.720">
    <property type="entry name" value="NAD(P)-binding Rossmann-like Domain"/>
    <property type="match status" value="1"/>
</dbReference>
<dbReference type="PANTHER" id="PTHR43162:SF1">
    <property type="entry name" value="PRESTALK A DIFFERENTIATION PROTEIN A"/>
    <property type="match status" value="1"/>
</dbReference>
<protein>
    <recommendedName>
        <fullName evidence="1">NAD(P)-binding domain-containing protein</fullName>
    </recommendedName>
</protein>
<dbReference type="Pfam" id="PF13460">
    <property type="entry name" value="NAD_binding_10"/>
    <property type="match status" value="1"/>
</dbReference>
<gene>
    <name evidence="2" type="ORF">SMF913_10303</name>
</gene>
<dbReference type="InterPro" id="IPR036291">
    <property type="entry name" value="NAD(P)-bd_dom_sf"/>
</dbReference>
<organism evidence="2 3">
    <name type="scientific">Streptomyces malaysiensis</name>
    <dbReference type="NCBI Taxonomy" id="92644"/>
    <lineage>
        <taxon>Bacteria</taxon>
        <taxon>Bacillati</taxon>
        <taxon>Actinomycetota</taxon>
        <taxon>Actinomycetes</taxon>
        <taxon>Kitasatosporales</taxon>
        <taxon>Streptomycetaceae</taxon>
        <taxon>Streptomyces</taxon>
        <taxon>Streptomyces violaceusniger group</taxon>
    </lineage>
</organism>
<comment type="caution">
    <text evidence="2">The sequence shown here is derived from an EMBL/GenBank/DDBJ whole genome shotgun (WGS) entry which is preliminary data.</text>
</comment>
<evidence type="ECO:0000259" key="1">
    <source>
        <dbReference type="Pfam" id="PF13460"/>
    </source>
</evidence>
<keyword evidence="3" id="KW-1185">Reference proteome</keyword>
<dbReference type="PANTHER" id="PTHR43162">
    <property type="match status" value="1"/>
</dbReference>
<dbReference type="Gene3D" id="3.90.25.10">
    <property type="entry name" value="UDP-galactose 4-epimerase, domain 1"/>
    <property type="match status" value="1"/>
</dbReference>
<name>A0A2J7Z1Y5_STRMQ</name>
<accession>A0A2J7Z1Y5</accession>
<dbReference type="EMBL" id="LJIW01000001">
    <property type="protein sequence ID" value="PNG94278.1"/>
    <property type="molecule type" value="Genomic_DNA"/>
</dbReference>
<dbReference type="InterPro" id="IPR051604">
    <property type="entry name" value="Ergot_Alk_Oxidoreductase"/>
</dbReference>
<dbReference type="Proteomes" id="UP000236520">
    <property type="component" value="Unassembled WGS sequence"/>
</dbReference>
<feature type="domain" description="NAD(P)-binding" evidence="1">
    <location>
        <begin position="7"/>
        <end position="178"/>
    </location>
</feature>
<dbReference type="SUPFAM" id="SSF51735">
    <property type="entry name" value="NAD(P)-binding Rossmann-fold domains"/>
    <property type="match status" value="1"/>
</dbReference>
<sequence>MKILVTGATGTVGGLVARQLSGSGHQLVALIRDPSKADLPADITIVEGDLTDASAVRRALDGTDRAFLNMADDNGAVFADAAAEAGLGHTVLLSSFTAVTELPSGPANIITARHQAGEQALMRAGVPSTSLRAAGFDYNILMWVAGAADGVVRAPNADVKLPVVDPADIAAAAVAVLTATDPKPGAYSITGPQRLSVRDQVAIINETLHRSYTVQEISQAEAATAAFPQGTPDFVTTSVLETMGPGAAVLVPSGDVQTLTGKPARPFRAWVADNANAIA</sequence>
<dbReference type="RefSeq" id="WP_102933122.1">
    <property type="nucleotide sequence ID" value="NZ_BAAAHF010000031.1"/>
</dbReference>
<reference evidence="2 3" key="1">
    <citation type="submission" date="2015-09" db="EMBL/GenBank/DDBJ databases">
        <title>Genome sequence, genome mining and natural product profiling of a biocontrol bacterium Streptomyces malaysiensis F913.</title>
        <authorList>
            <person name="Xu Y."/>
            <person name="Wei J."/>
            <person name="Xie J."/>
            <person name="Li T."/>
            <person name="Zhou Z."/>
        </authorList>
    </citation>
    <scope>NUCLEOTIDE SEQUENCE [LARGE SCALE GENOMIC DNA]</scope>
    <source>
        <strain evidence="2 3">F913</strain>
    </source>
</reference>
<proteinExistence type="predicted"/>
<dbReference type="AlphaFoldDB" id="A0A2J7Z1Y5"/>
<dbReference type="InterPro" id="IPR016040">
    <property type="entry name" value="NAD(P)-bd_dom"/>
</dbReference>
<evidence type="ECO:0000313" key="3">
    <source>
        <dbReference type="Proteomes" id="UP000236520"/>
    </source>
</evidence>